<dbReference type="EMBL" id="JBFXLR010000003">
    <property type="protein sequence ID" value="KAL2859650.1"/>
    <property type="molecule type" value="Genomic_DNA"/>
</dbReference>
<dbReference type="InterPro" id="IPR000719">
    <property type="entry name" value="Prot_kinase_dom"/>
</dbReference>
<sequence length="312" mass="36370">MSPDHPLSHLFRRRRSDPAEFVKQKRGRRKRQDDQPPPRALIRCFADFHTIREYDKTDTIWKQDVFFYFTKADEVFWSCTKRPFRRLAGWKGALKRIPDHTIYPRAPKSAHLTIAPEDAVAINPELFHVKRPNFWFYEEHPNLPWRWQLLLAETFVLEALAGSKAQLPPHPNIIRYHGCRVYRGYITAIVLERLEYNLDQYVKEVGSRMIDKQSFLAKVRSAVDYMHSLGLAHNDIKPTNIMVREIPDGPPEPVLVDFGSCAPFGCRVWDGGTPGWYEEDFNTSAKTHDTYSLGKLEEWLDKLETAGSKEES</sequence>
<proteinExistence type="predicted"/>
<evidence type="ECO:0000313" key="4">
    <source>
        <dbReference type="Proteomes" id="UP001610444"/>
    </source>
</evidence>
<organism evidence="3 4">
    <name type="scientific">Aspergillus pseudodeflectus</name>
    <dbReference type="NCBI Taxonomy" id="176178"/>
    <lineage>
        <taxon>Eukaryota</taxon>
        <taxon>Fungi</taxon>
        <taxon>Dikarya</taxon>
        <taxon>Ascomycota</taxon>
        <taxon>Pezizomycotina</taxon>
        <taxon>Eurotiomycetes</taxon>
        <taxon>Eurotiomycetidae</taxon>
        <taxon>Eurotiales</taxon>
        <taxon>Aspergillaceae</taxon>
        <taxon>Aspergillus</taxon>
        <taxon>Aspergillus subgen. Nidulantes</taxon>
    </lineage>
</organism>
<dbReference type="PROSITE" id="PS50011">
    <property type="entry name" value="PROTEIN_KINASE_DOM"/>
    <property type="match status" value="1"/>
</dbReference>
<gene>
    <name evidence="3" type="ORF">BJX68DRAFT_262072</name>
</gene>
<dbReference type="SMART" id="SM00220">
    <property type="entry name" value="S_TKc"/>
    <property type="match status" value="1"/>
</dbReference>
<dbReference type="InterPro" id="IPR008271">
    <property type="entry name" value="Ser/Thr_kinase_AS"/>
</dbReference>
<dbReference type="SUPFAM" id="SSF56112">
    <property type="entry name" value="Protein kinase-like (PK-like)"/>
    <property type="match status" value="1"/>
</dbReference>
<evidence type="ECO:0000313" key="3">
    <source>
        <dbReference type="EMBL" id="KAL2859650.1"/>
    </source>
</evidence>
<dbReference type="Gene3D" id="1.10.510.10">
    <property type="entry name" value="Transferase(Phosphotransferase) domain 1"/>
    <property type="match status" value="1"/>
</dbReference>
<dbReference type="PANTHER" id="PTHR44167">
    <property type="entry name" value="OVARIAN-SPECIFIC SERINE/THREONINE-PROTEIN KINASE LOK-RELATED"/>
    <property type="match status" value="1"/>
</dbReference>
<dbReference type="Pfam" id="PF00069">
    <property type="entry name" value="Pkinase"/>
    <property type="match status" value="1"/>
</dbReference>
<feature type="region of interest" description="Disordered" evidence="1">
    <location>
        <begin position="1"/>
        <end position="38"/>
    </location>
</feature>
<name>A0ABR4L5A0_9EURO</name>
<dbReference type="InterPro" id="IPR011009">
    <property type="entry name" value="Kinase-like_dom_sf"/>
</dbReference>
<reference evidence="3 4" key="1">
    <citation type="submission" date="2024-07" db="EMBL/GenBank/DDBJ databases">
        <title>Section-level genome sequencing and comparative genomics of Aspergillus sections Usti and Cavernicolus.</title>
        <authorList>
            <consortium name="Lawrence Berkeley National Laboratory"/>
            <person name="Nybo J.L."/>
            <person name="Vesth T.C."/>
            <person name="Theobald S."/>
            <person name="Frisvad J.C."/>
            <person name="Larsen T.O."/>
            <person name="Kjaerboelling I."/>
            <person name="Rothschild-Mancinelli K."/>
            <person name="Lyhne E.K."/>
            <person name="Kogle M.E."/>
            <person name="Barry K."/>
            <person name="Clum A."/>
            <person name="Na H."/>
            <person name="Ledsgaard L."/>
            <person name="Lin J."/>
            <person name="Lipzen A."/>
            <person name="Kuo A."/>
            <person name="Riley R."/>
            <person name="Mondo S."/>
            <person name="LaButti K."/>
            <person name="Haridas S."/>
            <person name="Pangalinan J."/>
            <person name="Salamov A.A."/>
            <person name="Simmons B.A."/>
            <person name="Magnuson J.K."/>
            <person name="Chen J."/>
            <person name="Drula E."/>
            <person name="Henrissat B."/>
            <person name="Wiebenga A."/>
            <person name="Lubbers R.J."/>
            <person name="Gomes A.C."/>
            <person name="Macurrencykelacurrency M.R."/>
            <person name="Stajich J."/>
            <person name="Grigoriev I.V."/>
            <person name="Mortensen U.H."/>
            <person name="De vries R.P."/>
            <person name="Baker S.E."/>
            <person name="Andersen M.R."/>
        </authorList>
    </citation>
    <scope>NUCLEOTIDE SEQUENCE [LARGE SCALE GENOMIC DNA]</scope>
    <source>
        <strain evidence="3 4">CBS 756.74</strain>
    </source>
</reference>
<dbReference type="GeneID" id="98159518"/>
<evidence type="ECO:0000256" key="1">
    <source>
        <dbReference type="SAM" id="MobiDB-lite"/>
    </source>
</evidence>
<dbReference type="PANTHER" id="PTHR44167:SF24">
    <property type="entry name" value="SERINE_THREONINE-PROTEIN KINASE CHK2"/>
    <property type="match status" value="1"/>
</dbReference>
<protein>
    <submittedName>
        <fullName evidence="3">Kinase-like domain-containing protein</fullName>
    </submittedName>
</protein>
<dbReference type="RefSeq" id="XP_070904584.1">
    <property type="nucleotide sequence ID" value="XM_071044354.1"/>
</dbReference>
<comment type="caution">
    <text evidence="3">The sequence shown here is derived from an EMBL/GenBank/DDBJ whole genome shotgun (WGS) entry which is preliminary data.</text>
</comment>
<accession>A0ABR4L5A0</accession>
<keyword evidence="4" id="KW-1185">Reference proteome</keyword>
<evidence type="ECO:0000259" key="2">
    <source>
        <dbReference type="PROSITE" id="PS50011"/>
    </source>
</evidence>
<dbReference type="PROSITE" id="PS00108">
    <property type="entry name" value="PROTEIN_KINASE_ST"/>
    <property type="match status" value="1"/>
</dbReference>
<feature type="domain" description="Protein kinase" evidence="2">
    <location>
        <begin position="80"/>
        <end position="312"/>
    </location>
</feature>
<dbReference type="Proteomes" id="UP001610444">
    <property type="component" value="Unassembled WGS sequence"/>
</dbReference>